<reference evidence="2" key="1">
    <citation type="submission" date="2021-12" db="EMBL/GenBank/DDBJ databases">
        <authorList>
            <person name="King R."/>
        </authorList>
    </citation>
    <scope>NUCLEOTIDE SEQUENCE</scope>
</reference>
<evidence type="ECO:0000313" key="3">
    <source>
        <dbReference type="Proteomes" id="UP001153714"/>
    </source>
</evidence>
<dbReference type="InterPro" id="IPR057428">
    <property type="entry name" value="EFHB_EF-hand_C"/>
</dbReference>
<proteinExistence type="predicted"/>
<dbReference type="AlphaFoldDB" id="A0A9N9RGE2"/>
<dbReference type="EMBL" id="OU893339">
    <property type="protein sequence ID" value="CAG9795811.1"/>
    <property type="molecule type" value="Genomic_DNA"/>
</dbReference>
<accession>A0A9N9RGE2</accession>
<organism evidence="2 3">
    <name type="scientific">Diatraea saccharalis</name>
    <name type="common">sugarcane borer</name>
    <dbReference type="NCBI Taxonomy" id="40085"/>
    <lineage>
        <taxon>Eukaryota</taxon>
        <taxon>Metazoa</taxon>
        <taxon>Ecdysozoa</taxon>
        <taxon>Arthropoda</taxon>
        <taxon>Hexapoda</taxon>
        <taxon>Insecta</taxon>
        <taxon>Pterygota</taxon>
        <taxon>Neoptera</taxon>
        <taxon>Endopterygota</taxon>
        <taxon>Lepidoptera</taxon>
        <taxon>Glossata</taxon>
        <taxon>Ditrysia</taxon>
        <taxon>Pyraloidea</taxon>
        <taxon>Crambidae</taxon>
        <taxon>Crambinae</taxon>
        <taxon>Diatraea</taxon>
    </lineage>
</organism>
<gene>
    <name evidence="2" type="ORF">DIATSA_LOCUS13050</name>
</gene>
<feature type="domain" description="EFHB C-terminal EF-hand" evidence="1">
    <location>
        <begin position="444"/>
        <end position="514"/>
    </location>
</feature>
<evidence type="ECO:0000313" key="2">
    <source>
        <dbReference type="EMBL" id="CAG9795811.1"/>
    </source>
</evidence>
<dbReference type="OrthoDB" id="2096280at2759"/>
<evidence type="ECO:0000259" key="1">
    <source>
        <dbReference type="Pfam" id="PF25325"/>
    </source>
</evidence>
<sequence length="521" mass="59171">MSKICGTSGGKGNVGMFIERDQNVYAAGMPSSQPTSSVSSCLKHYLMEEEVNALISDSIMPSSKPQKLPPLRHLPPKDMRNAGPFSEAATLINPPNKTKFQTLVEDFKETSYTSYWKKAVGKVSDPVPTLPAGFDVMTMLGNKLPPSEQLYDVVMPKVPLPDKTPISKEPGQKTNRNYCQPSYNPNITFGKKDNVDPRGILVKCCLSYENKYQGTHLKKPINTILSQFQNETQAKLAISLEPNNNITCVPKGHAFGKLEPPSSHVVECLTTCELNPDRELYLKCLAHLNTLRKFLSKRFDSTFFKRLYLSLKYVDDKKTGWLPKDIIYKYCNDKLIIINPILLEPLLSLWNAFDGSQIEYKIFVNIINFTLVIPELPKIWDIPETCLDFRTTYKEMVKPSQEVDKRGRAGLPSGRYFDKDNPVTPNGYCKADRAYLPDESDARSCLNPSIMTLLGVSHRDMYAKRDQTTVKRVFESAGEKFNDNQFDAIWNNAKKFHSQGWVSFVTFRRSIEEIMPKHMKM</sequence>
<name>A0A9N9RGE2_9NEOP</name>
<dbReference type="Proteomes" id="UP001153714">
    <property type="component" value="Chromosome 8"/>
</dbReference>
<dbReference type="Pfam" id="PF25325">
    <property type="entry name" value="EF-hand_EFHB_C"/>
    <property type="match status" value="1"/>
</dbReference>
<protein>
    <recommendedName>
        <fullName evidence="1">EFHB C-terminal EF-hand domain-containing protein</fullName>
    </recommendedName>
</protein>
<reference evidence="2" key="2">
    <citation type="submission" date="2022-10" db="EMBL/GenBank/DDBJ databases">
        <authorList>
            <consortium name="ENA_rothamsted_submissions"/>
            <consortium name="culmorum"/>
            <person name="King R."/>
        </authorList>
    </citation>
    <scope>NUCLEOTIDE SEQUENCE</scope>
</reference>
<keyword evidence="3" id="KW-1185">Reference proteome</keyword>